<organism evidence="2 3">
    <name type="scientific">Ahrensia kielensis</name>
    <dbReference type="NCBI Taxonomy" id="76980"/>
    <lineage>
        <taxon>Bacteria</taxon>
        <taxon>Pseudomonadati</taxon>
        <taxon>Pseudomonadota</taxon>
        <taxon>Alphaproteobacteria</taxon>
        <taxon>Hyphomicrobiales</taxon>
        <taxon>Ahrensiaceae</taxon>
        <taxon>Ahrensia</taxon>
    </lineage>
</organism>
<dbReference type="PANTHER" id="PTHR38037">
    <property type="entry name" value="ZN_PROTEASE DOMAIN-CONTAINING PROTEIN"/>
    <property type="match status" value="1"/>
</dbReference>
<dbReference type="InterPro" id="IPR021109">
    <property type="entry name" value="Peptidase_aspartic_dom_sf"/>
</dbReference>
<dbReference type="RefSeq" id="WP_018688216.1">
    <property type="nucleotide sequence ID" value="NZ_JBBMQO010000003.1"/>
</dbReference>
<gene>
    <name evidence="2" type="ORF">WNY59_06370</name>
</gene>
<dbReference type="PANTHER" id="PTHR38037:SF2">
    <property type="entry name" value="ATP-DEPENDENT ZINC PROTEASE DOMAIN-CONTAINING PROTEIN-RELATED"/>
    <property type="match status" value="1"/>
</dbReference>
<dbReference type="SUPFAM" id="SSF50630">
    <property type="entry name" value="Acid proteases"/>
    <property type="match status" value="1"/>
</dbReference>
<accession>A0ABU9T4Z9</accession>
<proteinExistence type="predicted"/>
<evidence type="ECO:0000313" key="3">
    <source>
        <dbReference type="Proteomes" id="UP001477870"/>
    </source>
</evidence>
<feature type="domain" description="Retropepsin-like aspartic endopeptidase" evidence="1">
    <location>
        <begin position="17"/>
        <end position="149"/>
    </location>
</feature>
<name>A0ABU9T4Z9_9HYPH</name>
<evidence type="ECO:0000259" key="1">
    <source>
        <dbReference type="Pfam" id="PF05618"/>
    </source>
</evidence>
<comment type="caution">
    <text evidence="2">The sequence shown here is derived from an EMBL/GenBank/DDBJ whole genome shotgun (WGS) entry which is preliminary data.</text>
</comment>
<dbReference type="Proteomes" id="UP001477870">
    <property type="component" value="Unassembled WGS sequence"/>
</dbReference>
<sequence length="164" mass="18613">MIKAPAQSRSEPPVRCVGWREVVELPDLDIKKLRAKIDSGARTSAIHAENQEIFYRDDVKWVRFSFPSPDSKGRKILEAVVSDERKIKNTGGVPEQRVIIRTNLMVGSYRAKVDISLADRKNMEFDLILGRTALRVLRLMINPSRSFLMGDPVSKVTQKHAVNQ</sequence>
<dbReference type="Pfam" id="PF05618">
    <property type="entry name" value="Zn_protease"/>
    <property type="match status" value="1"/>
</dbReference>
<dbReference type="EMBL" id="JBBMQO010000003">
    <property type="protein sequence ID" value="MEM5501210.1"/>
    <property type="molecule type" value="Genomic_DNA"/>
</dbReference>
<protein>
    <submittedName>
        <fullName evidence="2">RimK/LysX family protein</fullName>
    </submittedName>
</protein>
<keyword evidence="3" id="KW-1185">Reference proteome</keyword>
<reference evidence="2 3" key="1">
    <citation type="submission" date="2024-03" db="EMBL/GenBank/DDBJ databases">
        <title>Community enrichment and isolation of bacterial strains for fucoidan degradation.</title>
        <authorList>
            <person name="Sichert A."/>
        </authorList>
    </citation>
    <scope>NUCLEOTIDE SEQUENCE [LARGE SCALE GENOMIC DNA]</scope>
    <source>
        <strain evidence="2 3">AS62</strain>
    </source>
</reference>
<evidence type="ECO:0000313" key="2">
    <source>
        <dbReference type="EMBL" id="MEM5501210.1"/>
    </source>
</evidence>
<dbReference type="InterPro" id="IPR008503">
    <property type="entry name" value="Asp_endopeptidase"/>
</dbReference>
<dbReference type="Gene3D" id="2.40.70.10">
    <property type="entry name" value="Acid Proteases"/>
    <property type="match status" value="1"/>
</dbReference>